<gene>
    <name evidence="2" type="ORF">BLX24_21085</name>
</gene>
<feature type="chain" id="PRO_5010237145" description="DUF4249 domain-containing protein" evidence="1">
    <location>
        <begin position="18"/>
        <end position="309"/>
    </location>
</feature>
<name>A0A1S2VEV9_9BACT</name>
<feature type="signal peptide" evidence="1">
    <location>
        <begin position="1"/>
        <end position="17"/>
    </location>
</feature>
<dbReference type="RefSeq" id="WP_071505180.1">
    <property type="nucleotide sequence ID" value="NZ_MORL01000014.1"/>
</dbReference>
<dbReference type="InterPro" id="IPR025345">
    <property type="entry name" value="DUF4249"/>
</dbReference>
<comment type="caution">
    <text evidence="2">The sequence shown here is derived from an EMBL/GenBank/DDBJ whole genome shotgun (WGS) entry which is preliminary data.</text>
</comment>
<organism evidence="2 3">
    <name type="scientific">Arsenicibacter rosenii</name>
    <dbReference type="NCBI Taxonomy" id="1750698"/>
    <lineage>
        <taxon>Bacteria</taxon>
        <taxon>Pseudomonadati</taxon>
        <taxon>Bacteroidota</taxon>
        <taxon>Cytophagia</taxon>
        <taxon>Cytophagales</taxon>
        <taxon>Spirosomataceae</taxon>
        <taxon>Arsenicibacter</taxon>
    </lineage>
</organism>
<dbReference type="Pfam" id="PF14054">
    <property type="entry name" value="DUF4249"/>
    <property type="match status" value="1"/>
</dbReference>
<reference evidence="2 3" key="1">
    <citation type="submission" date="2016-10" db="EMBL/GenBank/DDBJ databases">
        <title>Arsenicibacter rosenii gen. nov., sp. nov., an efficient arsenic-methylating bacterium isolated from an arsenic-contaminated paddy soil.</title>
        <authorList>
            <person name="Huang K."/>
        </authorList>
    </citation>
    <scope>NUCLEOTIDE SEQUENCE [LARGE SCALE GENOMIC DNA]</scope>
    <source>
        <strain evidence="2 3">SM-1</strain>
    </source>
</reference>
<accession>A0A1S2VEV9</accession>
<evidence type="ECO:0000256" key="1">
    <source>
        <dbReference type="SAM" id="SignalP"/>
    </source>
</evidence>
<dbReference type="EMBL" id="MORL01000014">
    <property type="protein sequence ID" value="OIN57249.1"/>
    <property type="molecule type" value="Genomic_DNA"/>
</dbReference>
<dbReference type="AlphaFoldDB" id="A0A1S2VEV9"/>
<dbReference type="OrthoDB" id="1115009at2"/>
<sequence>MRFKLFLVCLISLGLWGCTKTITLTPPAFVREPVVAALLSPDSTLQVTLTYSYPTTATDVTPTPIRNAQVFIADNGQRLAPLAEQQPGVYRLNYHPQPGHVYALTAITPEGKTLTAQDRMPVASVLSVTLTGPNAGNVNNNPDIILQTQPLPANEAVQWLSVYMRTESFSTRQLTTTIEGIQSNSLLLDEFNSNLSGFNYKRSYWPYARITPIVADNLTHPTITFNTGNQVANLKKPGDRYQLTIWTGSPAFDRYLRSVITAYQNRLSDGGGIGDNPFAQPSPVAGNVSGGQGVFAAYVTQVVVLKEVN</sequence>
<evidence type="ECO:0000313" key="3">
    <source>
        <dbReference type="Proteomes" id="UP000181790"/>
    </source>
</evidence>
<keyword evidence="3" id="KW-1185">Reference proteome</keyword>
<proteinExistence type="predicted"/>
<dbReference type="Proteomes" id="UP000181790">
    <property type="component" value="Unassembled WGS sequence"/>
</dbReference>
<keyword evidence="1" id="KW-0732">Signal</keyword>
<evidence type="ECO:0008006" key="4">
    <source>
        <dbReference type="Google" id="ProtNLM"/>
    </source>
</evidence>
<protein>
    <recommendedName>
        <fullName evidence="4">DUF4249 domain-containing protein</fullName>
    </recommendedName>
</protein>
<evidence type="ECO:0000313" key="2">
    <source>
        <dbReference type="EMBL" id="OIN57249.1"/>
    </source>
</evidence>